<dbReference type="AlphaFoldDB" id="A0A5B7BGM8"/>
<sequence length="551" mass="61308">MASFVRITVLVWADILAAYAMWVMMTYLTNVWKLNFTHAAGIINIWGGIALIMPISFAFLVDTLMGNYAMLLLSSIAYSIGLSFLSMSTPPVLSKSTGTCSAYRPECIGDAQKVLFYTALALIAVGISGHIVSLESFITEQTTSQMEDDDGRKTLWQIVGIFAMVPVTIIGGIALPYIKPWSIRFGIPAICTLVATLLFVSGSSAYKCKGPQGSPLTTVFRVFVASASKTSHQCPEDVNELYERRDLNQLVPHTRGLRCLDKAATILPPPQTQEEQEKNRWRLCRVTEVEETKIGIRMVPMWMTFIICGMVISIGNTYFLEQANRMNRKVGHLKVPLPIFLMFYDFAKSQSSQIYFSLARSKQYAPPIGIAVSMAFSVLRCITAAKVETRRLNVIKTHDLVYKPDKRIPMSIFWLLPQFLLLGALHGISENSIVGFFKDQAPPSMRSYRGFFSHGVFGLGNMASVLSVYVVGKVSEKGGKPNWFQATLNRSRLDNYYWTLAALSAANLVWYILVAMCYNYRESASADEEAPDNPGSSQPYDDNAQCCCCFG</sequence>
<evidence type="ECO:0000256" key="4">
    <source>
        <dbReference type="ARBA" id="ARBA00022989"/>
    </source>
</evidence>
<feature type="transmembrane region" description="Helical" evidence="7">
    <location>
        <begin position="450"/>
        <end position="471"/>
    </location>
</feature>
<feature type="transmembrane region" description="Helical" evidence="7">
    <location>
        <begin position="7"/>
        <end position="28"/>
    </location>
</feature>
<dbReference type="InterPro" id="IPR036259">
    <property type="entry name" value="MFS_trans_sf"/>
</dbReference>
<comment type="similarity">
    <text evidence="2">Belongs to the major facilitator superfamily. Proton-dependent oligopeptide transporter (POT/PTR) (TC 2.A.17) family.</text>
</comment>
<feature type="transmembrane region" description="Helical" evidence="7">
    <location>
        <begin position="40"/>
        <end position="61"/>
    </location>
</feature>
<keyword evidence="5 7" id="KW-0472">Membrane</keyword>
<dbReference type="GO" id="GO:0022857">
    <property type="term" value="F:transmembrane transporter activity"/>
    <property type="evidence" value="ECO:0007669"/>
    <property type="project" value="InterPro"/>
</dbReference>
<gene>
    <name evidence="8" type="ORF">Din_037523</name>
</gene>
<reference evidence="8" key="1">
    <citation type="submission" date="2019-08" db="EMBL/GenBank/DDBJ databases">
        <title>Reference gene set and small RNA set construction with multiple tissues from Davidia involucrata Baill.</title>
        <authorList>
            <person name="Yang H."/>
            <person name="Zhou C."/>
            <person name="Li G."/>
            <person name="Wang J."/>
            <person name="Gao P."/>
            <person name="Wang M."/>
            <person name="Wang R."/>
            <person name="Zhao Y."/>
        </authorList>
    </citation>
    <scope>NUCLEOTIDE SEQUENCE</scope>
    <source>
        <tissue evidence="8">Mixed with DoveR01_LX</tissue>
    </source>
</reference>
<evidence type="ECO:0000256" key="6">
    <source>
        <dbReference type="ARBA" id="ARBA00044504"/>
    </source>
</evidence>
<feature type="transmembrane region" description="Helical" evidence="7">
    <location>
        <begin position="299"/>
        <end position="319"/>
    </location>
</feature>
<dbReference type="EMBL" id="GHES01037523">
    <property type="protein sequence ID" value="MPA68082.1"/>
    <property type="molecule type" value="Transcribed_RNA"/>
</dbReference>
<evidence type="ECO:0000256" key="2">
    <source>
        <dbReference type="ARBA" id="ARBA00005982"/>
    </source>
</evidence>
<comment type="similarity">
    <text evidence="6">Belongs to the major facilitator superfamily. Phosphate:H(+) symporter (TC 2.A.1.9) family.</text>
</comment>
<evidence type="ECO:0000256" key="5">
    <source>
        <dbReference type="ARBA" id="ARBA00023136"/>
    </source>
</evidence>
<feature type="transmembrane region" description="Helical" evidence="7">
    <location>
        <begin position="68"/>
        <end position="87"/>
    </location>
</feature>
<comment type="subcellular location">
    <subcellularLocation>
        <location evidence="1">Membrane</location>
        <topology evidence="1">Multi-pass membrane protein</topology>
    </subcellularLocation>
</comment>
<evidence type="ECO:0000256" key="1">
    <source>
        <dbReference type="ARBA" id="ARBA00004141"/>
    </source>
</evidence>
<keyword evidence="3 7" id="KW-0812">Transmembrane</keyword>
<name>A0A5B7BGM8_DAVIN</name>
<evidence type="ECO:0000256" key="7">
    <source>
        <dbReference type="SAM" id="Phobius"/>
    </source>
</evidence>
<proteinExistence type="inferred from homology"/>
<accession>A0A5B7BGM8</accession>
<dbReference type="Gene3D" id="1.20.1250.20">
    <property type="entry name" value="MFS general substrate transporter like domains"/>
    <property type="match status" value="1"/>
</dbReference>
<feature type="transmembrane region" description="Helical" evidence="7">
    <location>
        <begin position="155"/>
        <end position="175"/>
    </location>
</feature>
<dbReference type="PANTHER" id="PTHR11654">
    <property type="entry name" value="OLIGOPEPTIDE TRANSPORTER-RELATED"/>
    <property type="match status" value="1"/>
</dbReference>
<evidence type="ECO:0000256" key="3">
    <source>
        <dbReference type="ARBA" id="ARBA00022692"/>
    </source>
</evidence>
<feature type="transmembrane region" description="Helical" evidence="7">
    <location>
        <begin position="181"/>
        <end position="200"/>
    </location>
</feature>
<dbReference type="SUPFAM" id="SSF103473">
    <property type="entry name" value="MFS general substrate transporter"/>
    <property type="match status" value="1"/>
</dbReference>
<protein>
    <submittedName>
        <fullName evidence="8">Uncharacterized protein</fullName>
    </submittedName>
</protein>
<feature type="transmembrane region" description="Helical" evidence="7">
    <location>
        <begin position="496"/>
        <end position="518"/>
    </location>
</feature>
<dbReference type="Pfam" id="PF00854">
    <property type="entry name" value="PTR2"/>
    <property type="match status" value="1"/>
</dbReference>
<keyword evidence="4 7" id="KW-1133">Transmembrane helix</keyword>
<feature type="transmembrane region" description="Helical" evidence="7">
    <location>
        <begin position="114"/>
        <end position="134"/>
    </location>
</feature>
<organism evidence="8">
    <name type="scientific">Davidia involucrata</name>
    <name type="common">Dove tree</name>
    <dbReference type="NCBI Taxonomy" id="16924"/>
    <lineage>
        <taxon>Eukaryota</taxon>
        <taxon>Viridiplantae</taxon>
        <taxon>Streptophyta</taxon>
        <taxon>Embryophyta</taxon>
        <taxon>Tracheophyta</taxon>
        <taxon>Spermatophyta</taxon>
        <taxon>Magnoliopsida</taxon>
        <taxon>eudicotyledons</taxon>
        <taxon>Gunneridae</taxon>
        <taxon>Pentapetalae</taxon>
        <taxon>asterids</taxon>
        <taxon>Cornales</taxon>
        <taxon>Nyssaceae</taxon>
        <taxon>Davidia</taxon>
    </lineage>
</organism>
<evidence type="ECO:0000313" key="8">
    <source>
        <dbReference type="EMBL" id="MPA68082.1"/>
    </source>
</evidence>
<dbReference type="GO" id="GO:0016020">
    <property type="term" value="C:membrane"/>
    <property type="evidence" value="ECO:0007669"/>
    <property type="project" value="UniProtKB-SubCell"/>
</dbReference>
<dbReference type="InterPro" id="IPR000109">
    <property type="entry name" value="POT_fam"/>
</dbReference>